<reference evidence="1" key="1">
    <citation type="journal article" date="2017" name="Science">
        <title>Giant viruses with an expanded complement of translation system components.</title>
        <authorList>
            <person name="Schulz F."/>
            <person name="Yutin N."/>
            <person name="Ivanova N.N."/>
            <person name="Ortega D.R."/>
            <person name="Lee T.K."/>
            <person name="Vierheilig J."/>
            <person name="Daims H."/>
            <person name="Horn M."/>
            <person name="Wagner M."/>
            <person name="Jensen G.J."/>
            <person name="Kyrpides N.C."/>
            <person name="Koonin E.V."/>
            <person name="Woyke T."/>
        </authorList>
    </citation>
    <scope>NUCLEOTIDE SEQUENCE</scope>
    <source>
        <strain evidence="1">HKV1</strain>
    </source>
</reference>
<sequence>MNNFKQSETLHKRISESYDNYYYITLTHLHSNNLIFPDNNSIKTIFAWLIQNPPVINNKFCKICKKYYFDLIKLILQTNSPQNCDCHNTTTTNTTTTDTTTIDTTTIDTTTIDTTTIDTTTIDTTIDTTINTTTNATTDTTTNATTDTTTNATNDILIGPCLNKNCQIQDTQIKLISTCNNINNCIFNILNYYSELFFSYNIDITHFYRYLKNYNKILVDEVCSCCTELFMRIINIINVLNVLKEDYKECICPLLNWPLFRRTCFNKKCLKHDCYTKDHYFNKLYHHDCKFS</sequence>
<proteinExistence type="predicted"/>
<dbReference type="EMBL" id="KY684103">
    <property type="protein sequence ID" value="ARF10260.1"/>
    <property type="molecule type" value="Genomic_DNA"/>
</dbReference>
<protein>
    <submittedName>
        <fullName evidence="1">Uncharacterized protein</fullName>
    </submittedName>
</protein>
<evidence type="ECO:0000313" key="1">
    <source>
        <dbReference type="EMBL" id="ARF10260.1"/>
    </source>
</evidence>
<name>A0A1V0SEW2_9VIRU</name>
<gene>
    <name evidence="1" type="ORF">Hokovirus_1_139</name>
</gene>
<accession>A0A1V0SEW2</accession>
<organism evidence="1">
    <name type="scientific">Hokovirus HKV1</name>
    <dbReference type="NCBI Taxonomy" id="1977638"/>
    <lineage>
        <taxon>Viruses</taxon>
        <taxon>Varidnaviria</taxon>
        <taxon>Bamfordvirae</taxon>
        <taxon>Nucleocytoviricota</taxon>
        <taxon>Megaviricetes</taxon>
        <taxon>Imitervirales</taxon>
        <taxon>Mimiviridae</taxon>
        <taxon>Klosneuvirinae</taxon>
        <taxon>Hokovirus</taxon>
    </lineage>
</organism>